<evidence type="ECO:0000313" key="1">
    <source>
        <dbReference type="EMBL" id="RCW41226.1"/>
    </source>
</evidence>
<comment type="caution">
    <text evidence="1">The sequence shown here is derived from an EMBL/GenBank/DDBJ whole genome shotgun (WGS) entry which is preliminary data.</text>
</comment>
<accession>A0A368VKC1</accession>
<dbReference type="PROSITE" id="PS51257">
    <property type="entry name" value="PROKAR_LIPOPROTEIN"/>
    <property type="match status" value="1"/>
</dbReference>
<evidence type="ECO:0008006" key="3">
    <source>
        <dbReference type="Google" id="ProtNLM"/>
    </source>
</evidence>
<keyword evidence="2" id="KW-1185">Reference proteome</keyword>
<reference evidence="1 2" key="1">
    <citation type="submission" date="2018-07" db="EMBL/GenBank/DDBJ databases">
        <title>Genomic Encyclopedia of Type Strains, Phase III (KMG-III): the genomes of soil and plant-associated and newly described type strains.</title>
        <authorList>
            <person name="Whitman W."/>
        </authorList>
    </citation>
    <scope>NUCLEOTIDE SEQUENCE [LARGE SCALE GENOMIC DNA]</scope>
    <source>
        <strain evidence="1 2">CECT 7506</strain>
    </source>
</reference>
<name>A0A368VKC1_9BACL</name>
<dbReference type="OrthoDB" id="2679017at2"/>
<proteinExistence type="predicted"/>
<protein>
    <recommendedName>
        <fullName evidence="3">Sporulation lipoprotein YhcN/YlaJ</fullName>
    </recommendedName>
</protein>
<dbReference type="RefSeq" id="WP_114384039.1">
    <property type="nucleotide sequence ID" value="NZ_QPJD01000026.1"/>
</dbReference>
<gene>
    <name evidence="1" type="ORF">DFP97_12658</name>
</gene>
<sequence>MYKERFEQSNDHRWKLVSVAFLCFFALIAGGCGQTNYEHTKTYSHDGYMGYSNSNPNMPGRYMSLNYEADGNMVEQVLKPINGIERTQVYFNGTDMHVNLQVNKNLSDAEVEQLWEKAQSVVQSNMPRYHVHVETKR</sequence>
<dbReference type="AlphaFoldDB" id="A0A368VKC1"/>
<evidence type="ECO:0000313" key="2">
    <source>
        <dbReference type="Proteomes" id="UP000252415"/>
    </source>
</evidence>
<dbReference type="Proteomes" id="UP000252415">
    <property type="component" value="Unassembled WGS sequence"/>
</dbReference>
<dbReference type="EMBL" id="QPJD01000026">
    <property type="protein sequence ID" value="RCW41226.1"/>
    <property type="molecule type" value="Genomic_DNA"/>
</dbReference>
<organism evidence="1 2">
    <name type="scientific">Paenibacillus prosopidis</name>
    <dbReference type="NCBI Taxonomy" id="630520"/>
    <lineage>
        <taxon>Bacteria</taxon>
        <taxon>Bacillati</taxon>
        <taxon>Bacillota</taxon>
        <taxon>Bacilli</taxon>
        <taxon>Bacillales</taxon>
        <taxon>Paenibacillaceae</taxon>
        <taxon>Paenibacillus</taxon>
    </lineage>
</organism>